<protein>
    <recommendedName>
        <fullName evidence="3">GxxExxY protein</fullName>
    </recommendedName>
</protein>
<dbReference type="EMBL" id="SJPX01000005">
    <property type="protein sequence ID" value="TWU47732.1"/>
    <property type="molecule type" value="Genomic_DNA"/>
</dbReference>
<keyword evidence="2" id="KW-1185">Reference proteome</keyword>
<gene>
    <name evidence="1" type="ORF">Poly59_45730</name>
</gene>
<dbReference type="AlphaFoldDB" id="A0A5C6EFF7"/>
<evidence type="ECO:0000313" key="1">
    <source>
        <dbReference type="EMBL" id="TWU47732.1"/>
    </source>
</evidence>
<comment type="caution">
    <text evidence="1">The sequence shown here is derived from an EMBL/GenBank/DDBJ whole genome shotgun (WGS) entry which is preliminary data.</text>
</comment>
<proteinExistence type="predicted"/>
<organism evidence="1 2">
    <name type="scientific">Rubripirellula reticaptiva</name>
    <dbReference type="NCBI Taxonomy" id="2528013"/>
    <lineage>
        <taxon>Bacteria</taxon>
        <taxon>Pseudomonadati</taxon>
        <taxon>Planctomycetota</taxon>
        <taxon>Planctomycetia</taxon>
        <taxon>Pirellulales</taxon>
        <taxon>Pirellulaceae</taxon>
        <taxon>Rubripirellula</taxon>
    </lineage>
</organism>
<evidence type="ECO:0008006" key="3">
    <source>
        <dbReference type="Google" id="ProtNLM"/>
    </source>
</evidence>
<dbReference type="InterPro" id="IPR026350">
    <property type="entry name" value="GxxExxY"/>
</dbReference>
<evidence type="ECO:0000313" key="2">
    <source>
        <dbReference type="Proteomes" id="UP000317977"/>
    </source>
</evidence>
<dbReference type="NCBIfam" id="TIGR04256">
    <property type="entry name" value="GxxExxY"/>
    <property type="match status" value="1"/>
</dbReference>
<dbReference type="Pfam" id="PF13366">
    <property type="entry name" value="PDDEXK_3"/>
    <property type="match status" value="1"/>
</dbReference>
<reference evidence="1 2" key="1">
    <citation type="submission" date="2019-02" db="EMBL/GenBank/DDBJ databases">
        <title>Deep-cultivation of Planctomycetes and their phenomic and genomic characterization uncovers novel biology.</title>
        <authorList>
            <person name="Wiegand S."/>
            <person name="Jogler M."/>
            <person name="Boedeker C."/>
            <person name="Pinto D."/>
            <person name="Vollmers J."/>
            <person name="Rivas-Marin E."/>
            <person name="Kohn T."/>
            <person name="Peeters S.H."/>
            <person name="Heuer A."/>
            <person name="Rast P."/>
            <person name="Oberbeckmann S."/>
            <person name="Bunk B."/>
            <person name="Jeske O."/>
            <person name="Meyerdierks A."/>
            <person name="Storesund J.E."/>
            <person name="Kallscheuer N."/>
            <person name="Luecker S."/>
            <person name="Lage O.M."/>
            <person name="Pohl T."/>
            <person name="Merkel B.J."/>
            <person name="Hornburger P."/>
            <person name="Mueller R.-W."/>
            <person name="Bruemmer F."/>
            <person name="Labrenz M."/>
            <person name="Spormann A.M."/>
            <person name="Op Den Camp H."/>
            <person name="Overmann J."/>
            <person name="Amann R."/>
            <person name="Jetten M.S.M."/>
            <person name="Mascher T."/>
            <person name="Medema M.H."/>
            <person name="Devos D.P."/>
            <person name="Kaster A.-K."/>
            <person name="Ovreas L."/>
            <person name="Rohde M."/>
            <person name="Galperin M.Y."/>
            <person name="Jogler C."/>
        </authorList>
    </citation>
    <scope>NUCLEOTIDE SEQUENCE [LARGE SCALE GENOMIC DNA]</scope>
    <source>
        <strain evidence="1 2">Poly59</strain>
    </source>
</reference>
<name>A0A5C6EFF7_9BACT</name>
<accession>A0A5C6EFF7</accession>
<sequence>MVEKKPVALDYDLHDPCAFRADLLVNELVVVEPKAKAAIHAIDKAEALSRLRLMKLSVGLLSSFHEARLVDGFHRIVNKYQGPKVTE</sequence>
<dbReference type="Proteomes" id="UP000317977">
    <property type="component" value="Unassembled WGS sequence"/>
</dbReference>